<comment type="cofactor">
    <cofactor evidence="1 6">
        <name>heme</name>
        <dbReference type="ChEBI" id="CHEBI:30413"/>
    </cofactor>
</comment>
<evidence type="ECO:0000256" key="1">
    <source>
        <dbReference type="ARBA" id="ARBA00001971"/>
    </source>
</evidence>
<dbReference type="Proteomes" id="UP000582659">
    <property type="component" value="Unassembled WGS sequence"/>
</dbReference>
<dbReference type="AlphaFoldDB" id="A0A1I7S3A7"/>
<dbReference type="PANTHER" id="PTHR24291">
    <property type="entry name" value="CYTOCHROME P450 FAMILY 4"/>
    <property type="match status" value="1"/>
</dbReference>
<dbReference type="PRINTS" id="PR00385">
    <property type="entry name" value="P450"/>
</dbReference>
<evidence type="ECO:0000313" key="8">
    <source>
        <dbReference type="EMBL" id="CAD5226750.1"/>
    </source>
</evidence>
<comment type="similarity">
    <text evidence="2 7">Belongs to the cytochrome P450 family.</text>
</comment>
<dbReference type="GO" id="GO:0016705">
    <property type="term" value="F:oxidoreductase activity, acting on paired donors, with incorporation or reduction of molecular oxygen"/>
    <property type="evidence" value="ECO:0007669"/>
    <property type="project" value="InterPro"/>
</dbReference>
<evidence type="ECO:0000256" key="6">
    <source>
        <dbReference type="PIRSR" id="PIRSR602401-1"/>
    </source>
</evidence>
<sequence length="494" mass="57157">MGVALVAVALALIAVIVVWFRRHLQLRRQLSSIPSPRSFPVVGHIPITKPDAEGFLEQIMGMADLYPNKPRMVVFWIGFQPKVMIYEAELAEKVFTSNQHLNKGLLYDLLKPWLGEGLLTSVYEQWKPRRKLLTPTFHYDILRNFVHVFNDQSRILVQQLQKAVRNCDVIDDIYKPLSLCALDIICETSMGQSVNAQLEKDSEYVRAVLRINEIIQTRQKNPLLYPSVVFNNLPVGKEHRWALDVLHSFTKKVIDERRKAINSEFSVVNDRLAFLDLLLEMENRGEINSKSIQEEVDTFMFEGHDTTATASTWALHVFGCYPEVQEKVFQEITNVIGDSEDITLDHIAKMKYLECCLKEILRLYPSVPLIARRLGADLELGNHTIPAGVEILINLYLIHRDPNNWDDPEVFKPERFMTEKSPNRNAFAYVPFSAGSRNCIGQRFALMEEKIILCWLLREFQIESISRRDQQRFMVELILRPTDGVKIRLIPRRK</sequence>
<dbReference type="PROSITE" id="PS00086">
    <property type="entry name" value="CYTOCHROME_P450"/>
    <property type="match status" value="1"/>
</dbReference>
<dbReference type="Proteomes" id="UP000659654">
    <property type="component" value="Unassembled WGS sequence"/>
</dbReference>
<dbReference type="InterPro" id="IPR001128">
    <property type="entry name" value="Cyt_P450"/>
</dbReference>
<reference evidence="12" key="1">
    <citation type="submission" date="2016-11" db="UniProtKB">
        <authorList>
            <consortium name="WormBaseParasite"/>
        </authorList>
    </citation>
    <scope>IDENTIFICATION</scope>
</reference>
<dbReference type="EMBL" id="CAJFCV020000004">
    <property type="protein sequence ID" value="CAG9116176.1"/>
    <property type="molecule type" value="Genomic_DNA"/>
</dbReference>
<evidence type="ECO:0000313" key="12">
    <source>
        <dbReference type="WBParaSite" id="BXY_0748800.1"/>
    </source>
</evidence>
<dbReference type="GO" id="GO:0020037">
    <property type="term" value="F:heme binding"/>
    <property type="evidence" value="ECO:0007669"/>
    <property type="project" value="InterPro"/>
</dbReference>
<dbReference type="WBParaSite" id="BXY_0748800.1">
    <property type="protein sequence ID" value="BXY_0748800.1"/>
    <property type="gene ID" value="BXY_0748800"/>
</dbReference>
<dbReference type="PRINTS" id="PR00463">
    <property type="entry name" value="EP450I"/>
</dbReference>
<protein>
    <submittedName>
        <fullName evidence="8">(pine wood nematode) hypothetical protein</fullName>
    </submittedName>
</protein>
<dbReference type="GO" id="GO:0004497">
    <property type="term" value="F:monooxygenase activity"/>
    <property type="evidence" value="ECO:0007669"/>
    <property type="project" value="UniProtKB-KW"/>
</dbReference>
<accession>A0A1I7S3A7</accession>
<evidence type="ECO:0000256" key="2">
    <source>
        <dbReference type="ARBA" id="ARBA00010617"/>
    </source>
</evidence>
<keyword evidence="7" id="KW-0560">Oxidoreductase</keyword>
<keyword evidence="3 6" id="KW-0349">Heme</keyword>
<keyword evidence="4 6" id="KW-0408">Iron</keyword>
<evidence type="ECO:0000256" key="3">
    <source>
        <dbReference type="ARBA" id="ARBA00022617"/>
    </source>
</evidence>
<gene>
    <name evidence="8" type="ORF">BXYJ_LOCUS9295</name>
</gene>
<dbReference type="Gene3D" id="1.10.630.10">
    <property type="entry name" value="Cytochrome P450"/>
    <property type="match status" value="1"/>
</dbReference>
<proteinExistence type="inferred from homology"/>
<evidence type="ECO:0000313" key="10">
    <source>
        <dbReference type="Proteomes" id="UP000095284"/>
    </source>
</evidence>
<dbReference type="EMBL" id="CAJFDI010000004">
    <property type="protein sequence ID" value="CAD5226750.1"/>
    <property type="molecule type" value="Genomic_DNA"/>
</dbReference>
<keyword evidence="11" id="KW-1185">Reference proteome</keyword>
<organism evidence="10 12">
    <name type="scientific">Bursaphelenchus xylophilus</name>
    <name type="common">Pinewood nematode worm</name>
    <name type="synonym">Aphelenchoides xylophilus</name>
    <dbReference type="NCBI Taxonomy" id="6326"/>
    <lineage>
        <taxon>Eukaryota</taxon>
        <taxon>Metazoa</taxon>
        <taxon>Ecdysozoa</taxon>
        <taxon>Nematoda</taxon>
        <taxon>Chromadorea</taxon>
        <taxon>Rhabditida</taxon>
        <taxon>Tylenchina</taxon>
        <taxon>Tylenchomorpha</taxon>
        <taxon>Aphelenchoidea</taxon>
        <taxon>Aphelenchoididae</taxon>
        <taxon>Bursaphelenchus</taxon>
    </lineage>
</organism>
<name>A0A1I7S3A7_BURXY</name>
<dbReference type="SUPFAM" id="SSF48264">
    <property type="entry name" value="Cytochrome P450"/>
    <property type="match status" value="1"/>
</dbReference>
<dbReference type="GO" id="GO:0005506">
    <property type="term" value="F:iron ion binding"/>
    <property type="evidence" value="ECO:0007669"/>
    <property type="project" value="InterPro"/>
</dbReference>
<dbReference type="InterPro" id="IPR002401">
    <property type="entry name" value="Cyt_P450_E_grp-I"/>
</dbReference>
<dbReference type="Proteomes" id="UP000095284">
    <property type="component" value="Unplaced"/>
</dbReference>
<evidence type="ECO:0000256" key="5">
    <source>
        <dbReference type="ARBA" id="ARBA00023033"/>
    </source>
</evidence>
<keyword evidence="5 7" id="KW-0503">Monooxygenase</keyword>
<dbReference type="eggNOG" id="KOG0157">
    <property type="taxonomic scope" value="Eukaryota"/>
</dbReference>
<dbReference type="Pfam" id="PF00067">
    <property type="entry name" value="p450"/>
    <property type="match status" value="1"/>
</dbReference>
<evidence type="ECO:0000256" key="7">
    <source>
        <dbReference type="RuleBase" id="RU000461"/>
    </source>
</evidence>
<feature type="binding site" description="axial binding residue" evidence="6">
    <location>
        <position position="439"/>
    </location>
    <ligand>
        <name>heme</name>
        <dbReference type="ChEBI" id="CHEBI:30413"/>
    </ligand>
    <ligandPart>
        <name>Fe</name>
        <dbReference type="ChEBI" id="CHEBI:18248"/>
    </ligandPart>
</feature>
<keyword evidence="6 7" id="KW-0479">Metal-binding</keyword>
<dbReference type="InterPro" id="IPR017972">
    <property type="entry name" value="Cyt_P450_CS"/>
</dbReference>
<evidence type="ECO:0000313" key="9">
    <source>
        <dbReference type="EMBL" id="CAG9116176.1"/>
    </source>
</evidence>
<dbReference type="SMR" id="A0A1I7S3A7"/>
<evidence type="ECO:0000256" key="4">
    <source>
        <dbReference type="ARBA" id="ARBA00023004"/>
    </source>
</evidence>
<dbReference type="InterPro" id="IPR050196">
    <property type="entry name" value="Cytochrome_P450_Monoox"/>
</dbReference>
<dbReference type="OrthoDB" id="1470350at2759"/>
<evidence type="ECO:0000313" key="11">
    <source>
        <dbReference type="Proteomes" id="UP000659654"/>
    </source>
</evidence>
<reference evidence="9" key="2">
    <citation type="submission" date="2020-08" db="EMBL/GenBank/DDBJ databases">
        <authorList>
            <person name="Kikuchi T."/>
        </authorList>
    </citation>
    <scope>NUCLEOTIDE SEQUENCE</scope>
    <source>
        <strain evidence="8">Ka4C1</strain>
    </source>
</reference>
<dbReference type="InterPro" id="IPR036396">
    <property type="entry name" value="Cyt_P450_sf"/>
</dbReference>
<dbReference type="PANTHER" id="PTHR24291:SF194">
    <property type="entry name" value="CYTOCHROME P450 FAMILY"/>
    <property type="match status" value="1"/>
</dbReference>